<feature type="compositionally biased region" description="Low complexity" evidence="1">
    <location>
        <begin position="184"/>
        <end position="195"/>
    </location>
</feature>
<dbReference type="KEGG" id="tps:THAPSDRAFT_5689"/>
<feature type="region of interest" description="Disordered" evidence="1">
    <location>
        <begin position="166"/>
        <end position="211"/>
    </location>
</feature>
<evidence type="ECO:0000313" key="3">
    <source>
        <dbReference type="EMBL" id="EED92587.1"/>
    </source>
</evidence>
<dbReference type="OMA" id="RVHESHE"/>
<dbReference type="eggNOG" id="ENOG502QYHR">
    <property type="taxonomic scope" value="Eukaryota"/>
</dbReference>
<dbReference type="InterPro" id="IPR036034">
    <property type="entry name" value="PDZ_sf"/>
</dbReference>
<keyword evidence="4" id="KW-1185">Reference proteome</keyword>
<feature type="compositionally biased region" description="Basic and acidic residues" evidence="1">
    <location>
        <begin position="166"/>
        <end position="175"/>
    </location>
</feature>
<feature type="region of interest" description="Disordered" evidence="1">
    <location>
        <begin position="605"/>
        <end position="632"/>
    </location>
</feature>
<dbReference type="InParanoid" id="B8C3M0"/>
<accession>B8C3M0</accession>
<feature type="region of interest" description="Disordered" evidence="1">
    <location>
        <begin position="62"/>
        <end position="85"/>
    </location>
</feature>
<dbReference type="EMBL" id="CM000642">
    <property type="protein sequence ID" value="EED92587.1"/>
    <property type="molecule type" value="Genomic_DNA"/>
</dbReference>
<dbReference type="AlphaFoldDB" id="B8C3M0"/>
<evidence type="ECO:0000259" key="2">
    <source>
        <dbReference type="PROSITE" id="PS50106"/>
    </source>
</evidence>
<feature type="region of interest" description="Disordered" evidence="1">
    <location>
        <begin position="562"/>
        <end position="582"/>
    </location>
</feature>
<feature type="compositionally biased region" description="Low complexity" evidence="1">
    <location>
        <begin position="622"/>
        <end position="632"/>
    </location>
</feature>
<protein>
    <recommendedName>
        <fullName evidence="2">PDZ domain-containing protein</fullName>
    </recommendedName>
</protein>
<dbReference type="HOGENOM" id="CLU_433149_0_0_1"/>
<dbReference type="Proteomes" id="UP000001449">
    <property type="component" value="Chromosome 5"/>
</dbReference>
<dbReference type="PANTHER" id="PTHR33418:SF1">
    <property type="entry name" value="HELICASE-ASSOCIATED DOMAIN-CONTAINING PROTEIN"/>
    <property type="match status" value="1"/>
</dbReference>
<sequence length="632" mass="70934">MAPSTTTSNSDSSSDIIAVNAPVAEAVSVAADVGVGVENNVAVADINANVTEAPTRPAAAQQVAAAPSNANDAREGEDDDDQVDPYSSNIPASFCLLVSPGRLGLSLTFDSGIGAVISAIDPACTFKGQIQVGDRIITVDGITVKKPEDLVAGKDKVRQFGVVVAPKKDGDDSEKPASPTTNEKATTTSKLLTSTNKPNSNHPVGHEETQDNVPYYESHNWSRGYGRIPFPELTRLGLLGDDRNSEQMRQDLMSEVIHFNKQKKVNTIAKISNREHQVVCVPMSNSHHNGFNEKAFSRYLKHTGVMDQFMGGWSQYCDGNEDMAAELILRHLAKKYPTTYVKHFDTVTKELNGGDKKPAVELPPDFVSHDGTNDIKWNAGYSELLKWCEEYGNHAPYPHTKNTPLGRWITQQRSKGRDEKNPMNERRQELLNAVNFTWSGLPEGDRKQIVRGGDPQFCRALASKMVFPQLTMRECFYLGGYTDEELDQSIDEKHAWRTGYVRLKDKMNLAIKKWETARKAGARKQTEQLISTLKGTDENRFEIVFGDYHHYLPQFLEKAEERKRNGIPEERPRPRQKRTHEHVDEAAAAGYAHHEEVVMDGEYKRSRVHESHEQPNYYHEGQQQYYQQQAHW</sequence>
<proteinExistence type="predicted"/>
<dbReference type="InterPro" id="IPR005114">
    <property type="entry name" value="Helicase_assoc"/>
</dbReference>
<evidence type="ECO:0000313" key="4">
    <source>
        <dbReference type="Proteomes" id="UP000001449"/>
    </source>
</evidence>
<feature type="compositionally biased region" description="Basic and acidic residues" evidence="1">
    <location>
        <begin position="562"/>
        <end position="573"/>
    </location>
</feature>
<dbReference type="Gene3D" id="6.10.140.530">
    <property type="match status" value="1"/>
</dbReference>
<reference evidence="3 4" key="1">
    <citation type="journal article" date="2004" name="Science">
        <title>The genome of the diatom Thalassiosira pseudonana: ecology, evolution, and metabolism.</title>
        <authorList>
            <person name="Armbrust E.V."/>
            <person name="Berges J.A."/>
            <person name="Bowler C."/>
            <person name="Green B.R."/>
            <person name="Martinez D."/>
            <person name="Putnam N.H."/>
            <person name="Zhou S."/>
            <person name="Allen A.E."/>
            <person name="Apt K.E."/>
            <person name="Bechner M."/>
            <person name="Brzezinski M.A."/>
            <person name="Chaal B.K."/>
            <person name="Chiovitti A."/>
            <person name="Davis A.K."/>
            <person name="Demarest M.S."/>
            <person name="Detter J.C."/>
            <person name="Glavina T."/>
            <person name="Goodstein D."/>
            <person name="Hadi M.Z."/>
            <person name="Hellsten U."/>
            <person name="Hildebrand M."/>
            <person name="Jenkins B.D."/>
            <person name="Jurka J."/>
            <person name="Kapitonov V.V."/>
            <person name="Kroger N."/>
            <person name="Lau W.W."/>
            <person name="Lane T.W."/>
            <person name="Larimer F.W."/>
            <person name="Lippmeier J.C."/>
            <person name="Lucas S."/>
            <person name="Medina M."/>
            <person name="Montsant A."/>
            <person name="Obornik M."/>
            <person name="Parker M.S."/>
            <person name="Palenik B."/>
            <person name="Pazour G.J."/>
            <person name="Richardson P.M."/>
            <person name="Rynearson T.A."/>
            <person name="Saito M.A."/>
            <person name="Schwartz D.C."/>
            <person name="Thamatrakoln K."/>
            <person name="Valentin K."/>
            <person name="Vardi A."/>
            <person name="Wilkerson F.P."/>
            <person name="Rokhsar D.S."/>
        </authorList>
    </citation>
    <scope>NUCLEOTIDE SEQUENCE [LARGE SCALE GENOMIC DNA]</scope>
    <source>
        <strain evidence="3 4">CCMP1335</strain>
    </source>
</reference>
<name>B8C3M0_THAPS</name>
<gene>
    <name evidence="3" type="ORF">THAPSDRAFT_5689</name>
</gene>
<dbReference type="PaxDb" id="35128-Thaps5689"/>
<feature type="domain" description="PDZ" evidence="2">
    <location>
        <begin position="101"/>
        <end position="145"/>
    </location>
</feature>
<evidence type="ECO:0000256" key="1">
    <source>
        <dbReference type="SAM" id="MobiDB-lite"/>
    </source>
</evidence>
<dbReference type="Pfam" id="PF03457">
    <property type="entry name" value="HA"/>
    <property type="match status" value="1"/>
</dbReference>
<dbReference type="GeneID" id="7444862"/>
<dbReference type="PANTHER" id="PTHR33418">
    <property type="entry name" value="HELICASE-ASSOCIATED"/>
    <property type="match status" value="1"/>
</dbReference>
<reference evidence="3 4" key="2">
    <citation type="journal article" date="2008" name="Nature">
        <title>The Phaeodactylum genome reveals the evolutionary history of diatom genomes.</title>
        <authorList>
            <person name="Bowler C."/>
            <person name="Allen A.E."/>
            <person name="Badger J.H."/>
            <person name="Grimwood J."/>
            <person name="Jabbari K."/>
            <person name="Kuo A."/>
            <person name="Maheswari U."/>
            <person name="Martens C."/>
            <person name="Maumus F."/>
            <person name="Otillar R.P."/>
            <person name="Rayko E."/>
            <person name="Salamov A."/>
            <person name="Vandepoele K."/>
            <person name="Beszteri B."/>
            <person name="Gruber A."/>
            <person name="Heijde M."/>
            <person name="Katinka M."/>
            <person name="Mock T."/>
            <person name="Valentin K."/>
            <person name="Verret F."/>
            <person name="Berges J.A."/>
            <person name="Brownlee C."/>
            <person name="Cadoret J.P."/>
            <person name="Chiovitti A."/>
            <person name="Choi C.J."/>
            <person name="Coesel S."/>
            <person name="De Martino A."/>
            <person name="Detter J.C."/>
            <person name="Durkin C."/>
            <person name="Falciatore A."/>
            <person name="Fournet J."/>
            <person name="Haruta M."/>
            <person name="Huysman M.J."/>
            <person name="Jenkins B.D."/>
            <person name="Jiroutova K."/>
            <person name="Jorgensen R.E."/>
            <person name="Joubert Y."/>
            <person name="Kaplan A."/>
            <person name="Kroger N."/>
            <person name="Kroth P.G."/>
            <person name="La Roche J."/>
            <person name="Lindquist E."/>
            <person name="Lommer M."/>
            <person name="Martin-Jezequel V."/>
            <person name="Lopez P.J."/>
            <person name="Lucas S."/>
            <person name="Mangogna M."/>
            <person name="McGinnis K."/>
            <person name="Medlin L.K."/>
            <person name="Montsant A."/>
            <person name="Oudot-Le Secq M.P."/>
            <person name="Napoli C."/>
            <person name="Obornik M."/>
            <person name="Parker M.S."/>
            <person name="Petit J.L."/>
            <person name="Porcel B.M."/>
            <person name="Poulsen N."/>
            <person name="Robison M."/>
            <person name="Rychlewski L."/>
            <person name="Rynearson T.A."/>
            <person name="Schmutz J."/>
            <person name="Shapiro H."/>
            <person name="Siaut M."/>
            <person name="Stanley M."/>
            <person name="Sussman M.R."/>
            <person name="Taylor A.R."/>
            <person name="Vardi A."/>
            <person name="von Dassow P."/>
            <person name="Vyverman W."/>
            <person name="Willis A."/>
            <person name="Wyrwicz L.S."/>
            <person name="Rokhsar D.S."/>
            <person name="Weissenbach J."/>
            <person name="Armbrust E.V."/>
            <person name="Green B.R."/>
            <person name="Van de Peer Y."/>
            <person name="Grigoriev I.V."/>
        </authorList>
    </citation>
    <scope>NUCLEOTIDE SEQUENCE [LARGE SCALE GENOMIC DNA]</scope>
    <source>
        <strain evidence="3 4">CCMP1335</strain>
    </source>
</reference>
<dbReference type="PROSITE" id="PS50106">
    <property type="entry name" value="PDZ"/>
    <property type="match status" value="1"/>
</dbReference>
<dbReference type="SUPFAM" id="SSF50156">
    <property type="entry name" value="PDZ domain-like"/>
    <property type="match status" value="1"/>
</dbReference>
<dbReference type="RefSeq" id="XP_002290835.1">
    <property type="nucleotide sequence ID" value="XM_002290799.1"/>
</dbReference>
<dbReference type="InterPro" id="IPR001478">
    <property type="entry name" value="PDZ"/>
</dbReference>
<organism evidence="3 4">
    <name type="scientific">Thalassiosira pseudonana</name>
    <name type="common">Marine diatom</name>
    <name type="synonym">Cyclotella nana</name>
    <dbReference type="NCBI Taxonomy" id="35128"/>
    <lineage>
        <taxon>Eukaryota</taxon>
        <taxon>Sar</taxon>
        <taxon>Stramenopiles</taxon>
        <taxon>Ochrophyta</taxon>
        <taxon>Bacillariophyta</taxon>
        <taxon>Coscinodiscophyceae</taxon>
        <taxon>Thalassiosirophycidae</taxon>
        <taxon>Thalassiosirales</taxon>
        <taxon>Thalassiosiraceae</taxon>
        <taxon>Thalassiosira</taxon>
    </lineage>
</organism>